<dbReference type="AlphaFoldDB" id="A9P831"/>
<organism evidence="1">
    <name type="scientific">Populus trichocarpa</name>
    <name type="common">Western balsam poplar</name>
    <name type="synonym">Populus balsamifera subsp. trichocarpa</name>
    <dbReference type="NCBI Taxonomy" id="3694"/>
    <lineage>
        <taxon>Eukaryota</taxon>
        <taxon>Viridiplantae</taxon>
        <taxon>Streptophyta</taxon>
        <taxon>Embryophyta</taxon>
        <taxon>Tracheophyta</taxon>
        <taxon>Spermatophyta</taxon>
        <taxon>Magnoliopsida</taxon>
        <taxon>eudicotyledons</taxon>
        <taxon>Gunneridae</taxon>
        <taxon>Pentapetalae</taxon>
        <taxon>rosids</taxon>
        <taxon>fabids</taxon>
        <taxon>Malpighiales</taxon>
        <taxon>Salicaceae</taxon>
        <taxon>Saliceae</taxon>
        <taxon>Populus</taxon>
    </lineage>
</organism>
<protein>
    <submittedName>
        <fullName evidence="1">Uncharacterized protein</fullName>
    </submittedName>
</protein>
<evidence type="ECO:0000313" key="1">
    <source>
        <dbReference type="EMBL" id="ABK92534.1"/>
    </source>
</evidence>
<accession>A9P831</accession>
<reference evidence="1" key="1">
    <citation type="journal article" date="2008" name="BMC Genomics">
        <title>Analysis of 4,664 high-quality sequence-finished poplar full-length cDNA clones and their utility for the discovery of genes responding to insect feeding.</title>
        <authorList>
            <person name="Ralph S.G."/>
            <person name="Chun H.J."/>
            <person name="Cooper D."/>
            <person name="Kirkpatrick R."/>
            <person name="Kolosova N."/>
            <person name="Gunter L."/>
            <person name="Tuskan G.A."/>
            <person name="Douglas C.J."/>
            <person name="Holt R.A."/>
            <person name="Jones S.J."/>
            <person name="Marra M.A."/>
            <person name="Bohlmann J."/>
        </authorList>
    </citation>
    <scope>NUCLEOTIDE SEQUENCE</scope>
    <source>
        <tissue evidence="1">Outer xylem</tissue>
    </source>
</reference>
<name>A9P831_POPTR</name>
<sequence length="88" mass="10144">MELILSQQKDSRLTGLIAYFLTYTQKIEGSISFGRRIQNHSGLQHALCIHRLLEHVKDSRGNSDILSENLYPQQTPARYLCVCVYSQF</sequence>
<proteinExistence type="evidence at transcript level"/>
<dbReference type="EMBL" id="EF144273">
    <property type="protein sequence ID" value="ABK92534.1"/>
    <property type="molecule type" value="mRNA"/>
</dbReference>